<sequence>MATTALSYTNLVANDNVTQPAGTTLVAAPTNNMQLANAFPELTVLRVTNTDDDTALTFTVKAGDSPPALAAGQGDLTVSVAFGTAEFIGPFESGRFVQSDGSMIFESTTTTGTVTVLKVARNT</sequence>
<dbReference type="RefSeq" id="WP_062724783.1">
    <property type="nucleotide sequence ID" value="NZ_KQ948946.1"/>
</dbReference>
<proteinExistence type="predicted"/>
<evidence type="ECO:0000313" key="2">
    <source>
        <dbReference type="Proteomes" id="UP000053429"/>
    </source>
</evidence>
<evidence type="ECO:0000313" key="1">
    <source>
        <dbReference type="EMBL" id="KUN92039.1"/>
    </source>
</evidence>
<dbReference type="Proteomes" id="UP000053429">
    <property type="component" value="Unassembled WGS sequence"/>
</dbReference>
<dbReference type="AlphaFoldDB" id="A0A124I659"/>
<keyword evidence="2" id="KW-1185">Reference proteome</keyword>
<comment type="caution">
    <text evidence="1">The sequence shown here is derived from an EMBL/GenBank/DDBJ whole genome shotgun (WGS) entry which is preliminary data.</text>
</comment>
<dbReference type="EMBL" id="LMWY01000062">
    <property type="protein sequence ID" value="KUN92039.1"/>
    <property type="molecule type" value="Genomic_DNA"/>
</dbReference>
<dbReference type="OrthoDB" id="3482017at2"/>
<gene>
    <name evidence="1" type="ORF">AQJ67_41335</name>
</gene>
<protein>
    <submittedName>
        <fullName evidence="1">Uncharacterized protein</fullName>
    </submittedName>
</protein>
<organism evidence="1 2">
    <name type="scientific">Streptomyces caeruleatus</name>
    <dbReference type="NCBI Taxonomy" id="661399"/>
    <lineage>
        <taxon>Bacteria</taxon>
        <taxon>Bacillati</taxon>
        <taxon>Actinomycetota</taxon>
        <taxon>Actinomycetes</taxon>
        <taxon>Kitasatosporales</taxon>
        <taxon>Streptomycetaceae</taxon>
        <taxon>Streptomyces</taxon>
    </lineage>
</organism>
<dbReference type="STRING" id="661399.AQJ67_41335"/>
<reference evidence="1 2" key="1">
    <citation type="submission" date="2015-10" db="EMBL/GenBank/DDBJ databases">
        <title>Draft genome sequence of Streptomyces caeruleatus NRRL B-24802, type strain for the species Streptomyces caeruleatus.</title>
        <authorList>
            <person name="Ruckert C."/>
            <person name="Winkler A."/>
            <person name="Kalinowski J."/>
            <person name="Kampfer P."/>
            <person name="Glaeser S."/>
        </authorList>
    </citation>
    <scope>NUCLEOTIDE SEQUENCE [LARGE SCALE GENOMIC DNA]</scope>
    <source>
        <strain evidence="1 2">NRRL B-24802</strain>
    </source>
</reference>
<accession>A0A124I659</accession>
<name>A0A124I659_9ACTN</name>